<protein>
    <submittedName>
        <fullName evidence="1">Uncharacterized protein</fullName>
    </submittedName>
</protein>
<evidence type="ECO:0000313" key="3">
    <source>
        <dbReference type="Proteomes" id="UP001152797"/>
    </source>
</evidence>
<keyword evidence="3" id="KW-1185">Reference proteome</keyword>
<dbReference type="Proteomes" id="UP001152797">
    <property type="component" value="Unassembled WGS sequence"/>
</dbReference>
<name>A0A9P1BXY3_9DINO</name>
<reference evidence="1" key="1">
    <citation type="submission" date="2022-10" db="EMBL/GenBank/DDBJ databases">
        <authorList>
            <person name="Chen Y."/>
            <person name="Dougan E. K."/>
            <person name="Chan C."/>
            <person name="Rhodes N."/>
            <person name="Thang M."/>
        </authorList>
    </citation>
    <scope>NUCLEOTIDE SEQUENCE</scope>
</reference>
<organism evidence="1">
    <name type="scientific">Cladocopium goreaui</name>
    <dbReference type="NCBI Taxonomy" id="2562237"/>
    <lineage>
        <taxon>Eukaryota</taxon>
        <taxon>Sar</taxon>
        <taxon>Alveolata</taxon>
        <taxon>Dinophyceae</taxon>
        <taxon>Suessiales</taxon>
        <taxon>Symbiodiniaceae</taxon>
        <taxon>Cladocopium</taxon>
    </lineage>
</organism>
<dbReference type="EMBL" id="CAMXCT030000642">
    <property type="protein sequence ID" value="CAL4768846.1"/>
    <property type="molecule type" value="Genomic_DNA"/>
</dbReference>
<dbReference type="EMBL" id="CAMXCT020000642">
    <property type="protein sequence ID" value="CAL1134909.1"/>
    <property type="molecule type" value="Genomic_DNA"/>
</dbReference>
<comment type="caution">
    <text evidence="1">The sequence shown here is derived from an EMBL/GenBank/DDBJ whole genome shotgun (WGS) entry which is preliminary data.</text>
</comment>
<dbReference type="EMBL" id="CAMXCT010000642">
    <property type="protein sequence ID" value="CAI3981534.1"/>
    <property type="molecule type" value="Genomic_DNA"/>
</dbReference>
<evidence type="ECO:0000313" key="2">
    <source>
        <dbReference type="EMBL" id="CAL1134909.1"/>
    </source>
</evidence>
<accession>A0A9P1BXY3</accession>
<proteinExistence type="predicted"/>
<evidence type="ECO:0000313" key="1">
    <source>
        <dbReference type="EMBL" id="CAI3981534.1"/>
    </source>
</evidence>
<dbReference type="AlphaFoldDB" id="A0A9P1BXY3"/>
<reference evidence="2" key="2">
    <citation type="submission" date="2024-04" db="EMBL/GenBank/DDBJ databases">
        <authorList>
            <person name="Chen Y."/>
            <person name="Shah S."/>
            <person name="Dougan E. K."/>
            <person name="Thang M."/>
            <person name="Chan C."/>
        </authorList>
    </citation>
    <scope>NUCLEOTIDE SEQUENCE [LARGE SCALE GENOMIC DNA]</scope>
</reference>
<sequence length="213" mass="23645">MWEAGIRMETNYRACSFPITPDRITNLWQTGKVSKDTATQEYMRAKKHVKAYLDNVEFHSRFETNFALASLGAIAFARSPHQVAPTVPWRRSSFLRIQKLMEISLKVSRVAGAGFGMVCSGSDVGQEPRSCEHTCAARDGCSEENWPQSEEEFKDIAKLAGQECSTVQEGGAKYDPSTDGRHCGWSGPEGQRCAEAGDSGTYRFCPCNSDREL</sequence>
<gene>
    <name evidence="1" type="ORF">C1SCF055_LOCUS9313</name>
</gene>